<reference evidence="2 3" key="1">
    <citation type="journal article" date="2022" name="G3 (Bethesda)">
        <title>Enemy or ally: a genomic approach to elucidate the lifestyle of Phyllosticta citrichinaensis.</title>
        <authorList>
            <person name="Buijs V.A."/>
            <person name="Groenewald J.Z."/>
            <person name="Haridas S."/>
            <person name="LaButti K.M."/>
            <person name="Lipzen A."/>
            <person name="Martin F.M."/>
            <person name="Barry K."/>
            <person name="Grigoriev I.V."/>
            <person name="Crous P.W."/>
            <person name="Seidl M.F."/>
        </authorList>
    </citation>
    <scope>NUCLEOTIDE SEQUENCE [LARGE SCALE GENOMIC DNA]</scope>
    <source>
        <strain evidence="2 3">CBS 129764</strain>
    </source>
</reference>
<evidence type="ECO:0000313" key="2">
    <source>
        <dbReference type="EMBL" id="KAK8154684.1"/>
    </source>
</evidence>
<dbReference type="Proteomes" id="UP001456524">
    <property type="component" value="Unassembled WGS sequence"/>
</dbReference>
<feature type="region of interest" description="Disordered" evidence="1">
    <location>
        <begin position="1"/>
        <end position="34"/>
    </location>
</feature>
<sequence length="229" mass="25534">MDRHERDVKGSQPSATKSASQAHAAHLPPSQTRRQRFHLVAVKQSVRLHTRTFSQVLLRSAPFHTLRRGGGTCLLAGFFVVSVEPFYSHPFTRARPPIHPSANRPLLSIYPTCLSSARNAINMLHERAVTRRRRCCSCRSRRPALPSRPPVRAASQPASQPASHLPRGPREPWLNANHDDDDDDDDGNDADRAVCLGGWVCRPSFLAFSVCVRSLARMLRVLPSPFLSI</sequence>
<feature type="compositionally biased region" description="Low complexity" evidence="1">
    <location>
        <begin position="150"/>
        <end position="163"/>
    </location>
</feature>
<accession>A0ABR1XH93</accession>
<protein>
    <submittedName>
        <fullName evidence="2">Uncharacterized protein</fullName>
    </submittedName>
</protein>
<keyword evidence="3" id="KW-1185">Reference proteome</keyword>
<name>A0ABR1XH93_9PEZI</name>
<feature type="compositionally biased region" description="Polar residues" evidence="1">
    <location>
        <begin position="11"/>
        <end position="21"/>
    </location>
</feature>
<feature type="region of interest" description="Disordered" evidence="1">
    <location>
        <begin position="141"/>
        <end position="186"/>
    </location>
</feature>
<comment type="caution">
    <text evidence="2">The sequence shown here is derived from an EMBL/GenBank/DDBJ whole genome shotgun (WGS) entry which is preliminary data.</text>
</comment>
<evidence type="ECO:0000256" key="1">
    <source>
        <dbReference type="SAM" id="MobiDB-lite"/>
    </source>
</evidence>
<proteinExistence type="predicted"/>
<organism evidence="2 3">
    <name type="scientific">Phyllosticta citrichinensis</name>
    <dbReference type="NCBI Taxonomy" id="1130410"/>
    <lineage>
        <taxon>Eukaryota</taxon>
        <taxon>Fungi</taxon>
        <taxon>Dikarya</taxon>
        <taxon>Ascomycota</taxon>
        <taxon>Pezizomycotina</taxon>
        <taxon>Dothideomycetes</taxon>
        <taxon>Dothideomycetes incertae sedis</taxon>
        <taxon>Botryosphaeriales</taxon>
        <taxon>Phyllostictaceae</taxon>
        <taxon>Phyllosticta</taxon>
    </lineage>
</organism>
<dbReference type="EMBL" id="JBBWUH010000011">
    <property type="protein sequence ID" value="KAK8154684.1"/>
    <property type="molecule type" value="Genomic_DNA"/>
</dbReference>
<evidence type="ECO:0000313" key="3">
    <source>
        <dbReference type="Proteomes" id="UP001456524"/>
    </source>
</evidence>
<gene>
    <name evidence="2" type="ORF">IWX90DRAFT_63234</name>
</gene>